<keyword evidence="4" id="KW-1185">Reference proteome</keyword>
<feature type="transmembrane region" description="Helical" evidence="1">
    <location>
        <begin position="136"/>
        <end position="158"/>
    </location>
</feature>
<feature type="domain" description="DUF6534" evidence="2">
    <location>
        <begin position="144"/>
        <end position="228"/>
    </location>
</feature>
<evidence type="ECO:0000259" key="2">
    <source>
        <dbReference type="Pfam" id="PF20152"/>
    </source>
</evidence>
<dbReference type="STRING" id="945553.A0A0D2LKU7"/>
<proteinExistence type="predicted"/>
<dbReference type="AlphaFoldDB" id="A0A0D2LKU7"/>
<evidence type="ECO:0000313" key="4">
    <source>
        <dbReference type="Proteomes" id="UP000054270"/>
    </source>
</evidence>
<feature type="transmembrane region" description="Helical" evidence="1">
    <location>
        <begin position="62"/>
        <end position="85"/>
    </location>
</feature>
<dbReference type="PANTHER" id="PTHR40465">
    <property type="entry name" value="CHROMOSOME 1, WHOLE GENOME SHOTGUN SEQUENCE"/>
    <property type="match status" value="1"/>
</dbReference>
<name>A0A0D2LKU7_HYPSF</name>
<reference evidence="4" key="1">
    <citation type="submission" date="2014-04" db="EMBL/GenBank/DDBJ databases">
        <title>Evolutionary Origins and Diversification of the Mycorrhizal Mutualists.</title>
        <authorList>
            <consortium name="DOE Joint Genome Institute"/>
            <consortium name="Mycorrhizal Genomics Consortium"/>
            <person name="Kohler A."/>
            <person name="Kuo A."/>
            <person name="Nagy L.G."/>
            <person name="Floudas D."/>
            <person name="Copeland A."/>
            <person name="Barry K.W."/>
            <person name="Cichocki N."/>
            <person name="Veneault-Fourrey C."/>
            <person name="LaButti K."/>
            <person name="Lindquist E.A."/>
            <person name="Lipzen A."/>
            <person name="Lundell T."/>
            <person name="Morin E."/>
            <person name="Murat C."/>
            <person name="Riley R."/>
            <person name="Ohm R."/>
            <person name="Sun H."/>
            <person name="Tunlid A."/>
            <person name="Henrissat B."/>
            <person name="Grigoriev I.V."/>
            <person name="Hibbett D.S."/>
            <person name="Martin F."/>
        </authorList>
    </citation>
    <scope>NUCLEOTIDE SEQUENCE [LARGE SCALE GENOMIC DNA]</scope>
    <source>
        <strain evidence="4">FD-334 SS-4</strain>
    </source>
</reference>
<feature type="transmembrane region" description="Helical" evidence="1">
    <location>
        <begin position="179"/>
        <end position="198"/>
    </location>
</feature>
<dbReference type="OMA" id="MIHIMAQ"/>
<keyword evidence="1" id="KW-0812">Transmembrane</keyword>
<feature type="transmembrane region" description="Helical" evidence="1">
    <location>
        <begin position="204"/>
        <end position="225"/>
    </location>
</feature>
<dbReference type="OrthoDB" id="2562493at2759"/>
<feature type="transmembrane region" description="Helical" evidence="1">
    <location>
        <begin position="26"/>
        <end position="47"/>
    </location>
</feature>
<dbReference type="Pfam" id="PF20152">
    <property type="entry name" value="DUF6534"/>
    <property type="match status" value="1"/>
</dbReference>
<dbReference type="InterPro" id="IPR045339">
    <property type="entry name" value="DUF6534"/>
</dbReference>
<dbReference type="Proteomes" id="UP000054270">
    <property type="component" value="Unassembled WGS sequence"/>
</dbReference>
<keyword evidence="1" id="KW-1133">Transmembrane helix</keyword>
<accession>A0A0D2LKU7</accession>
<organism evidence="3 4">
    <name type="scientific">Hypholoma sublateritium (strain FD-334 SS-4)</name>
    <dbReference type="NCBI Taxonomy" id="945553"/>
    <lineage>
        <taxon>Eukaryota</taxon>
        <taxon>Fungi</taxon>
        <taxon>Dikarya</taxon>
        <taxon>Basidiomycota</taxon>
        <taxon>Agaricomycotina</taxon>
        <taxon>Agaricomycetes</taxon>
        <taxon>Agaricomycetidae</taxon>
        <taxon>Agaricales</taxon>
        <taxon>Agaricineae</taxon>
        <taxon>Strophariaceae</taxon>
        <taxon>Hypholoma</taxon>
    </lineage>
</organism>
<keyword evidence="1" id="KW-0472">Membrane</keyword>
<dbReference type="PANTHER" id="PTHR40465:SF1">
    <property type="entry name" value="DUF6534 DOMAIN-CONTAINING PROTEIN"/>
    <property type="match status" value="1"/>
</dbReference>
<sequence length="246" mass="27333">MGTFDATVGVLLLGLLDFKDAYWVRCIVYVLFVVVTAHSAVSMYAAWKLCIVNFAKPESLEVIGWTLPFTAIATSVTALLTQTFLAHRVYILTKGTYCVAVIGVSSLLSFIFGIYTGTRAGVIQKMMGLARLSPFAACWLGFQTFTDLLISVRLIYAFARSRTGHRNTDTMVNRLIRGAVQTGFLVSVFALADLFSFLLHRNTYLYAMFTYPLGCIYTTTLLDTLNSRIELKTMSNNARGFDGRVE</sequence>
<evidence type="ECO:0000313" key="3">
    <source>
        <dbReference type="EMBL" id="KJA28422.1"/>
    </source>
</evidence>
<evidence type="ECO:0000256" key="1">
    <source>
        <dbReference type="SAM" id="Phobius"/>
    </source>
</evidence>
<gene>
    <name evidence="3" type="ORF">HYPSUDRAFT_197290</name>
</gene>
<protein>
    <recommendedName>
        <fullName evidence="2">DUF6534 domain-containing protein</fullName>
    </recommendedName>
</protein>
<dbReference type="EMBL" id="KN817521">
    <property type="protein sequence ID" value="KJA28422.1"/>
    <property type="molecule type" value="Genomic_DNA"/>
</dbReference>
<feature type="transmembrane region" description="Helical" evidence="1">
    <location>
        <begin position="97"/>
        <end position="116"/>
    </location>
</feature>